<dbReference type="HAMAP" id="MF_01416">
    <property type="entry name" value="ATP_synth_delta_bact"/>
    <property type="match status" value="1"/>
</dbReference>
<evidence type="ECO:0000256" key="4">
    <source>
        <dbReference type="ARBA" id="ARBA00023065"/>
    </source>
</evidence>
<reference evidence="10" key="1">
    <citation type="journal article" date="2019" name="Int. J. Syst. Evol. Microbiol.">
        <title>The Global Catalogue of Microorganisms (GCM) 10K type strain sequencing project: providing services to taxonomists for standard genome sequencing and annotation.</title>
        <authorList>
            <consortium name="The Broad Institute Genomics Platform"/>
            <consortium name="The Broad Institute Genome Sequencing Center for Infectious Disease"/>
            <person name="Wu L."/>
            <person name="Ma J."/>
        </authorList>
    </citation>
    <scope>NUCLEOTIDE SEQUENCE [LARGE SCALE GENOMIC DNA]</scope>
    <source>
        <strain evidence="10">JCM 3338</strain>
    </source>
</reference>
<evidence type="ECO:0000256" key="5">
    <source>
        <dbReference type="ARBA" id="ARBA00023136"/>
    </source>
</evidence>
<name>A0ABW4X589_9ACTN</name>
<dbReference type="PROSITE" id="PS00389">
    <property type="entry name" value="ATPASE_DELTA"/>
    <property type="match status" value="1"/>
</dbReference>
<keyword evidence="10" id="KW-1185">Reference proteome</keyword>
<comment type="caution">
    <text evidence="9">The sequence shown here is derived from an EMBL/GenBank/DDBJ whole genome shotgun (WGS) entry which is preliminary data.</text>
</comment>
<dbReference type="Gene3D" id="1.10.520.20">
    <property type="entry name" value="N-terminal domain of the delta subunit of the F1F0-ATP synthase"/>
    <property type="match status" value="1"/>
</dbReference>
<keyword evidence="3 8" id="KW-0375">Hydrogen ion transport</keyword>
<dbReference type="NCBIfam" id="NF009967">
    <property type="entry name" value="PRK13430.1"/>
    <property type="match status" value="1"/>
</dbReference>
<evidence type="ECO:0000256" key="6">
    <source>
        <dbReference type="ARBA" id="ARBA00023196"/>
    </source>
</evidence>
<dbReference type="NCBIfam" id="TIGR01145">
    <property type="entry name" value="ATP_synt_delta"/>
    <property type="match status" value="1"/>
</dbReference>
<proteinExistence type="inferred from homology"/>
<dbReference type="InterPro" id="IPR020781">
    <property type="entry name" value="ATPase_OSCP/d_CS"/>
</dbReference>
<evidence type="ECO:0000256" key="2">
    <source>
        <dbReference type="ARBA" id="ARBA00022448"/>
    </source>
</evidence>
<keyword evidence="5 8" id="KW-0472">Membrane</keyword>
<dbReference type="Proteomes" id="UP001597402">
    <property type="component" value="Unassembled WGS sequence"/>
</dbReference>
<evidence type="ECO:0000313" key="9">
    <source>
        <dbReference type="EMBL" id="MFD2090556.1"/>
    </source>
</evidence>
<evidence type="ECO:0000256" key="8">
    <source>
        <dbReference type="HAMAP-Rule" id="MF_01416"/>
    </source>
</evidence>
<dbReference type="InterPro" id="IPR026015">
    <property type="entry name" value="ATP_synth_OSCP/delta_N_sf"/>
</dbReference>
<dbReference type="EMBL" id="JBHUHP010000001">
    <property type="protein sequence ID" value="MFD2090556.1"/>
    <property type="molecule type" value="Genomic_DNA"/>
</dbReference>
<comment type="similarity">
    <text evidence="8">Belongs to the ATPase delta chain family.</text>
</comment>
<protein>
    <recommendedName>
        <fullName evidence="8">ATP synthase subunit delta</fullName>
    </recommendedName>
    <alternativeName>
        <fullName evidence="8">ATP synthase F(1) sector subunit delta</fullName>
    </alternativeName>
    <alternativeName>
        <fullName evidence="8">F-type ATPase subunit delta</fullName>
        <shortName evidence="8">F-ATPase subunit delta</shortName>
    </alternativeName>
</protein>
<sequence length="290" mass="31170">MEASSRAALVEVRARLDELTRPASGVLEKAKDRLTGQARAATGPEMLALADELFAVARLLDGQLSLRRALSDPAGRPEDRAALARRLFASRLSATALDLVETVARQRWSRPVDLVDAFMTLATEASLDAADARGELDGVEDELFRFGRIVAGDRELARILGDRKAPAEGRRALLDRLLSGRVSPVTEQLLRNVLTGPHVGSAENAIEHLSEAASRRRGRSVARVTTAVALTAAQEQRLAEVLGRLYGRTIGLQVTVDPSVLGGLIVQVGDEVIDGSIAHRLETAERRLAG</sequence>
<dbReference type="PANTHER" id="PTHR11910">
    <property type="entry name" value="ATP SYNTHASE DELTA CHAIN"/>
    <property type="match status" value="1"/>
</dbReference>
<gene>
    <name evidence="8" type="primary">atpH</name>
    <name evidence="9" type="ORF">ACFSHS_03125</name>
</gene>
<organism evidence="9 10">
    <name type="scientific">Blastococcus deserti</name>
    <dbReference type="NCBI Taxonomy" id="2259033"/>
    <lineage>
        <taxon>Bacteria</taxon>
        <taxon>Bacillati</taxon>
        <taxon>Actinomycetota</taxon>
        <taxon>Actinomycetes</taxon>
        <taxon>Geodermatophilales</taxon>
        <taxon>Geodermatophilaceae</taxon>
        <taxon>Blastococcus</taxon>
    </lineage>
</organism>
<evidence type="ECO:0000256" key="7">
    <source>
        <dbReference type="ARBA" id="ARBA00023310"/>
    </source>
</evidence>
<comment type="function">
    <text evidence="8">F(1)F(0) ATP synthase produces ATP from ADP in the presence of a proton or sodium gradient. F-type ATPases consist of two structural domains, F(1) containing the extramembraneous catalytic core and F(0) containing the membrane proton channel, linked together by a central stalk and a peripheral stalk. During catalysis, ATP synthesis in the catalytic domain of F(1) is coupled via a rotary mechanism of the central stalk subunits to proton translocation.</text>
</comment>
<keyword evidence="8" id="KW-1003">Cell membrane</keyword>
<accession>A0ABW4X589</accession>
<comment type="subcellular location">
    <subcellularLocation>
        <location evidence="8">Cell membrane</location>
        <topology evidence="8">Peripheral membrane protein</topology>
    </subcellularLocation>
    <subcellularLocation>
        <location evidence="1">Membrane</location>
    </subcellularLocation>
</comment>
<dbReference type="RefSeq" id="WP_376871576.1">
    <property type="nucleotide sequence ID" value="NZ_JBHUHP010000001.1"/>
</dbReference>
<comment type="function">
    <text evidence="8">This protein is part of the stalk that links CF(0) to CF(1). It either transmits conformational changes from CF(0) to CF(1) or is implicated in proton conduction.</text>
</comment>
<keyword evidence="6 8" id="KW-0139">CF(1)</keyword>
<keyword evidence="7 8" id="KW-0066">ATP synthesis</keyword>
<dbReference type="Pfam" id="PF00213">
    <property type="entry name" value="OSCP"/>
    <property type="match status" value="1"/>
</dbReference>
<keyword evidence="4 8" id="KW-0406">Ion transport</keyword>
<evidence type="ECO:0000256" key="1">
    <source>
        <dbReference type="ARBA" id="ARBA00004370"/>
    </source>
</evidence>
<evidence type="ECO:0000313" key="10">
    <source>
        <dbReference type="Proteomes" id="UP001597402"/>
    </source>
</evidence>
<dbReference type="InterPro" id="IPR000711">
    <property type="entry name" value="ATPase_OSCP/dsu"/>
</dbReference>
<evidence type="ECO:0000256" key="3">
    <source>
        <dbReference type="ARBA" id="ARBA00022781"/>
    </source>
</evidence>
<keyword evidence="2 8" id="KW-0813">Transport</keyword>